<gene>
    <name evidence="3" type="ORF">HINF_LOCUS32877</name>
    <name evidence="4" type="ORF">HINF_LOCUS47822</name>
</gene>
<feature type="compositionally biased region" description="Low complexity" evidence="2">
    <location>
        <begin position="321"/>
        <end position="354"/>
    </location>
</feature>
<evidence type="ECO:0000313" key="5">
    <source>
        <dbReference type="Proteomes" id="UP001642409"/>
    </source>
</evidence>
<keyword evidence="5" id="KW-1185">Reference proteome</keyword>
<dbReference type="EMBL" id="CATOUU010000742">
    <property type="protein sequence ID" value="CAI9945232.1"/>
    <property type="molecule type" value="Genomic_DNA"/>
</dbReference>
<evidence type="ECO:0000256" key="2">
    <source>
        <dbReference type="SAM" id="MobiDB-lite"/>
    </source>
</evidence>
<feature type="compositionally biased region" description="Polar residues" evidence="2">
    <location>
        <begin position="291"/>
        <end position="306"/>
    </location>
</feature>
<dbReference type="AlphaFoldDB" id="A0AA86PW49"/>
<evidence type="ECO:0000313" key="3">
    <source>
        <dbReference type="EMBL" id="CAI9945232.1"/>
    </source>
</evidence>
<reference evidence="4 5" key="2">
    <citation type="submission" date="2024-07" db="EMBL/GenBank/DDBJ databases">
        <authorList>
            <person name="Akdeniz Z."/>
        </authorList>
    </citation>
    <scope>NUCLEOTIDE SEQUENCE [LARGE SCALE GENOMIC DNA]</scope>
</reference>
<accession>A0AA86PW49</accession>
<evidence type="ECO:0000256" key="1">
    <source>
        <dbReference type="SAM" id="Coils"/>
    </source>
</evidence>
<dbReference type="CDD" id="cd14273">
    <property type="entry name" value="UBA_TAP-C_like"/>
    <property type="match status" value="1"/>
</dbReference>
<comment type="caution">
    <text evidence="3">The sequence shown here is derived from an EMBL/GenBank/DDBJ whole genome shotgun (WGS) entry which is preliminary data.</text>
</comment>
<feature type="compositionally biased region" description="Low complexity" evidence="2">
    <location>
        <begin position="140"/>
        <end position="152"/>
    </location>
</feature>
<feature type="region of interest" description="Disordered" evidence="2">
    <location>
        <begin position="285"/>
        <end position="306"/>
    </location>
</feature>
<feature type="compositionally biased region" description="Basic and acidic residues" evidence="2">
    <location>
        <begin position="167"/>
        <end position="176"/>
    </location>
</feature>
<organism evidence="3">
    <name type="scientific">Hexamita inflata</name>
    <dbReference type="NCBI Taxonomy" id="28002"/>
    <lineage>
        <taxon>Eukaryota</taxon>
        <taxon>Metamonada</taxon>
        <taxon>Diplomonadida</taxon>
        <taxon>Hexamitidae</taxon>
        <taxon>Hexamitinae</taxon>
        <taxon>Hexamita</taxon>
    </lineage>
</organism>
<reference evidence="3" key="1">
    <citation type="submission" date="2023-06" db="EMBL/GenBank/DDBJ databases">
        <authorList>
            <person name="Kurt Z."/>
        </authorList>
    </citation>
    <scope>NUCLEOTIDE SEQUENCE</scope>
</reference>
<feature type="coiled-coil region" evidence="1">
    <location>
        <begin position="468"/>
        <end position="551"/>
    </location>
</feature>
<feature type="compositionally biased region" description="Polar residues" evidence="2">
    <location>
        <begin position="183"/>
        <end position="207"/>
    </location>
</feature>
<dbReference type="Proteomes" id="UP001642409">
    <property type="component" value="Unassembled WGS sequence"/>
</dbReference>
<feature type="region of interest" description="Disordered" evidence="2">
    <location>
        <begin position="319"/>
        <end position="356"/>
    </location>
</feature>
<dbReference type="Gene3D" id="1.10.8.10">
    <property type="entry name" value="DNA helicase RuvA subunit, C-terminal domain"/>
    <property type="match status" value="2"/>
</dbReference>
<feature type="compositionally biased region" description="Polar residues" evidence="2">
    <location>
        <begin position="214"/>
        <end position="228"/>
    </location>
</feature>
<protein>
    <submittedName>
        <fullName evidence="4">Hypothetical_protein</fullName>
    </submittedName>
</protein>
<keyword evidence="1" id="KW-0175">Coiled coil</keyword>
<sequence>MSFKYGGSYDGFSQASGIKHEWTIQQYLNETEGNISNAMQIQQRKIAEFIEATSSNEQQARKYLEMDYDVAEAIIKFIEKQQESTQQQNNETLINSFIGYKNCSQETANEYLQNAGFDINIALNKFEIDNKEKLQSVNQPVSQVQNNQHNVSLPQSSQNKTTGFFGQKKEKKEPTFDQKYIYQPNTNENNVSSDKNQEQSTNVYQNGQDDKTVENQPNNTFKQDTSYAQQPQNCVQPNNCVPQQSQTFTPNVPVYNIQQQSFQTNPAQQSSQFGQQQNQNNLLQGQQSFQPNSPQHQHNPFAQQSNYPAQQFPKNFQAPTFVPNQFNQNQNVQPFSPTQQFQPVNQQQFSQPQTGNQFQPNINFGNNQQVFSPIIPTYQVPNNQFNQQGNKVNGTILMCVVYDGNKALIFLQQQLKMFQEQFLVNHQIETLNDSDILSLTVQEQYFEQVKKALIALHTQESLLHQQRKNEVEIIKQRTEKELDQLKQDNDRLQDQIKQLNSEKDTQNQKIQIIEQQNQKLMQEHNGALMNLSQQVQQNEVLLQEVQNLRAKICSSNQMQPVNPQMQIMSPQPKIQSPQPYQSQNLNNQKIIAVIDMQTQPLQIQAVGNYLVGKGANVQLNGTTFQIQYTPSQAPAIEQAMNEIVSQLQGVRRLQ</sequence>
<dbReference type="EMBL" id="CAXDID020000217">
    <property type="protein sequence ID" value="CAL6057932.1"/>
    <property type="molecule type" value="Genomic_DNA"/>
</dbReference>
<evidence type="ECO:0000313" key="4">
    <source>
        <dbReference type="EMBL" id="CAL6057932.1"/>
    </source>
</evidence>
<name>A0AA86PW49_9EUKA</name>
<proteinExistence type="predicted"/>
<feature type="compositionally biased region" description="Polar residues" evidence="2">
    <location>
        <begin position="153"/>
        <end position="164"/>
    </location>
</feature>
<feature type="region of interest" description="Disordered" evidence="2">
    <location>
        <begin position="140"/>
        <end position="229"/>
    </location>
</feature>